<name>A0AA36DDH4_9BILA</name>
<keyword evidence="3" id="KW-0963">Cytoplasm</keyword>
<comment type="function">
    <text evidence="8">Acts as a component of the translation initiation factor 2B (eIF2B) complex, which catalyzes the exchange of GDP for GTP on the eukaryotic initiation factor 2 (eIF2) complex gamma subunit. Its guanine nucleotide exchange factor activity is repressed when bound to eIF2 complex phosphorylated on the alpha subunit, thereby limiting the amount of methionyl-initiator methionine tRNA available to the ribosome and consequently global translation is repressed.</text>
</comment>
<dbReference type="Pfam" id="PF24894">
    <property type="entry name" value="Hexapep_GlmU"/>
    <property type="match status" value="1"/>
</dbReference>
<keyword evidence="13" id="KW-1185">Reference proteome</keyword>
<evidence type="ECO:0000256" key="3">
    <source>
        <dbReference type="ARBA" id="ARBA00022490"/>
    </source>
</evidence>
<keyword evidence="4" id="KW-0396">Initiation factor</keyword>
<dbReference type="EMBL" id="CATQJA010002706">
    <property type="protein sequence ID" value="CAJ0585503.1"/>
    <property type="molecule type" value="Genomic_DNA"/>
</dbReference>
<dbReference type="InterPro" id="IPR056818">
    <property type="entry name" value="GlmU/GlgC-like_hexapep"/>
</dbReference>
<keyword evidence="5" id="KW-0648">Protein biosynthesis</keyword>
<comment type="subunit">
    <text evidence="9">Component of the translation initiation factor 2B (eIF2B) complex which is a heterodecamer of two sets of five different subunits: alpha, beta, gamma, delta and epsilon. Subunits alpha, beta and delta comprise a regulatory subcomplex and subunits epsilon and gamma comprise a catalytic subcomplex. Within the complex, the hexameric regulatory complex resides at the center, with the two heterodimeric catalytic subcomplexes bound on opposite sides.</text>
</comment>
<dbReference type="InterPro" id="IPR029044">
    <property type="entry name" value="Nucleotide-diphossugar_trans"/>
</dbReference>
<accession>A0AA36DDH4</accession>
<dbReference type="InterPro" id="IPR051960">
    <property type="entry name" value="eIF2B_gamma"/>
</dbReference>
<comment type="caution">
    <text evidence="12">The sequence shown here is derived from an EMBL/GenBank/DDBJ whole genome shotgun (WGS) entry which is preliminary data.</text>
</comment>
<evidence type="ECO:0000256" key="9">
    <source>
        <dbReference type="ARBA" id="ARBA00046432"/>
    </source>
</evidence>
<dbReference type="GO" id="GO:0003743">
    <property type="term" value="F:translation initiation factor activity"/>
    <property type="evidence" value="ECO:0007669"/>
    <property type="project" value="UniProtKB-KW"/>
</dbReference>
<organism evidence="12 13">
    <name type="scientific">Mesorhabditis spiculigera</name>
    <dbReference type="NCBI Taxonomy" id="96644"/>
    <lineage>
        <taxon>Eukaryota</taxon>
        <taxon>Metazoa</taxon>
        <taxon>Ecdysozoa</taxon>
        <taxon>Nematoda</taxon>
        <taxon>Chromadorea</taxon>
        <taxon>Rhabditida</taxon>
        <taxon>Rhabditina</taxon>
        <taxon>Rhabditomorpha</taxon>
        <taxon>Rhabditoidea</taxon>
        <taxon>Rhabditidae</taxon>
        <taxon>Mesorhabditinae</taxon>
        <taxon>Mesorhabditis</taxon>
    </lineage>
</organism>
<evidence type="ECO:0000313" key="13">
    <source>
        <dbReference type="Proteomes" id="UP001177023"/>
    </source>
</evidence>
<reference evidence="12" key="1">
    <citation type="submission" date="2023-06" db="EMBL/GenBank/DDBJ databases">
        <authorList>
            <person name="Delattre M."/>
        </authorList>
    </citation>
    <scope>NUCLEOTIDE SEQUENCE</scope>
    <source>
        <strain evidence="12">AF72</strain>
    </source>
</reference>
<proteinExistence type="inferred from homology"/>
<evidence type="ECO:0000259" key="10">
    <source>
        <dbReference type="Pfam" id="PF00483"/>
    </source>
</evidence>
<evidence type="ECO:0000313" key="12">
    <source>
        <dbReference type="EMBL" id="CAJ0585503.1"/>
    </source>
</evidence>
<dbReference type="GO" id="GO:0005851">
    <property type="term" value="C:eukaryotic translation initiation factor 2B complex"/>
    <property type="evidence" value="ECO:0007669"/>
    <property type="project" value="TreeGrafter"/>
</dbReference>
<sequence length="410" mass="45395">MSELQGILLCAGSGNRMPELTDYNSKCLLPVAGYPMFWYPLNSISRTGVRDVKLVVKADYKDAYCAVLQDPVFQWNHMKIEVITLPADQEDWGTADTLRFLRKSIKLDLLIVSGDFVSDMSLAPMIERFRCQEASACMLFSEHCVSIAAPGPKAKKPKERDFLAYCERDNKIAFCLTEEDFDKPIIADSWVESHKEVQLTARYRDCHVYLLRNTVLDVLDRETTMSSLKVDLLPWIMEVQRETDGNAKNPWSCVGYFQPLENGTVTAHSNNLGAYFAVNQKMIKALPRLSARLSAGQEFNFKATGISCQDSRVGGTSVVAGGAVLRRSSIGENVSIGEKAVIEGSVIMDGVEIGKGARVSMSILAPGVKVKEGAHVTNCIVANEQIIEKSQNIQNEIIAADDNDDWHKAS</sequence>
<dbReference type="PANTHER" id="PTHR45989:SF1">
    <property type="entry name" value="TRANSLATION INITIATION FACTOR EIF-2B SUBUNIT GAMMA"/>
    <property type="match status" value="1"/>
</dbReference>
<feature type="non-terminal residue" evidence="12">
    <location>
        <position position="1"/>
    </location>
</feature>
<gene>
    <name evidence="12" type="ORF">MSPICULIGERA_LOCUS23522</name>
</gene>
<evidence type="ECO:0000256" key="7">
    <source>
        <dbReference type="ARBA" id="ARBA00044229"/>
    </source>
</evidence>
<evidence type="ECO:0000256" key="8">
    <source>
        <dbReference type="ARBA" id="ARBA00045373"/>
    </source>
</evidence>
<dbReference type="Gene3D" id="2.160.10.10">
    <property type="entry name" value="Hexapeptide repeat proteins"/>
    <property type="match status" value="2"/>
</dbReference>
<evidence type="ECO:0000256" key="5">
    <source>
        <dbReference type="ARBA" id="ARBA00022917"/>
    </source>
</evidence>
<dbReference type="GO" id="GO:0005829">
    <property type="term" value="C:cytosol"/>
    <property type="evidence" value="ECO:0007669"/>
    <property type="project" value="UniProtKB-SubCell"/>
</dbReference>
<dbReference type="InterPro" id="IPR005835">
    <property type="entry name" value="NTP_transferase_dom"/>
</dbReference>
<evidence type="ECO:0000259" key="11">
    <source>
        <dbReference type="Pfam" id="PF24894"/>
    </source>
</evidence>
<dbReference type="GO" id="GO:0002183">
    <property type="term" value="P:cytoplasmic translational initiation"/>
    <property type="evidence" value="ECO:0007669"/>
    <property type="project" value="TreeGrafter"/>
</dbReference>
<dbReference type="GO" id="GO:0005085">
    <property type="term" value="F:guanyl-nucleotide exchange factor activity"/>
    <property type="evidence" value="ECO:0007669"/>
    <property type="project" value="TreeGrafter"/>
</dbReference>
<comment type="similarity">
    <text evidence="2">Belongs to the eIF-2B gamma/epsilon subunits family.</text>
</comment>
<dbReference type="AlphaFoldDB" id="A0AA36DDH4"/>
<comment type="subcellular location">
    <subcellularLocation>
        <location evidence="1">Cytoplasm</location>
        <location evidence="1">Cytosol</location>
    </subcellularLocation>
</comment>
<evidence type="ECO:0000256" key="6">
    <source>
        <dbReference type="ARBA" id="ARBA00044196"/>
    </source>
</evidence>
<dbReference type="Pfam" id="PF00483">
    <property type="entry name" value="NTP_transferase"/>
    <property type="match status" value="1"/>
</dbReference>
<dbReference type="Gene3D" id="3.90.550.10">
    <property type="entry name" value="Spore Coat Polysaccharide Biosynthesis Protein SpsA, Chain A"/>
    <property type="match status" value="1"/>
</dbReference>
<evidence type="ECO:0000256" key="2">
    <source>
        <dbReference type="ARBA" id="ARBA00007878"/>
    </source>
</evidence>
<protein>
    <recommendedName>
        <fullName evidence="6">Translation initiation factor eIF2B subunit gamma</fullName>
    </recommendedName>
    <alternativeName>
        <fullName evidence="7">eIF2B GDP-GTP exchange factor subunit gamma</fullName>
    </alternativeName>
</protein>
<dbReference type="Proteomes" id="UP001177023">
    <property type="component" value="Unassembled WGS sequence"/>
</dbReference>
<dbReference type="SUPFAM" id="SSF53448">
    <property type="entry name" value="Nucleotide-diphospho-sugar transferases"/>
    <property type="match status" value="1"/>
</dbReference>
<feature type="domain" description="Nucleotidyl transferase" evidence="10">
    <location>
        <begin position="6"/>
        <end position="135"/>
    </location>
</feature>
<feature type="domain" description="Glucose-1-phosphate adenylyltransferase/Bifunctional protein GlmU-like C-terminal hexapeptide" evidence="11">
    <location>
        <begin position="307"/>
        <end position="376"/>
    </location>
</feature>
<evidence type="ECO:0000256" key="1">
    <source>
        <dbReference type="ARBA" id="ARBA00004514"/>
    </source>
</evidence>
<evidence type="ECO:0000256" key="4">
    <source>
        <dbReference type="ARBA" id="ARBA00022540"/>
    </source>
</evidence>
<dbReference type="PANTHER" id="PTHR45989">
    <property type="entry name" value="TRANSLATION INITIATION FACTOR EIF-2B SUBUNIT GAMMA"/>
    <property type="match status" value="1"/>
</dbReference>